<keyword evidence="4" id="KW-0378">Hydrolase</keyword>
<dbReference type="InterPro" id="IPR041122">
    <property type="entry name" value="RecJ_OB"/>
</dbReference>
<dbReference type="PANTHER" id="PTHR30255:SF2">
    <property type="entry name" value="SINGLE-STRANDED-DNA-SPECIFIC EXONUCLEASE RECJ"/>
    <property type="match status" value="1"/>
</dbReference>
<dbReference type="GO" id="GO:0008409">
    <property type="term" value="F:5'-3' exonuclease activity"/>
    <property type="evidence" value="ECO:0007669"/>
    <property type="project" value="InterPro"/>
</dbReference>
<dbReference type="Pfam" id="PF02272">
    <property type="entry name" value="DHHA1"/>
    <property type="match status" value="1"/>
</dbReference>
<evidence type="ECO:0000259" key="8">
    <source>
        <dbReference type="Pfam" id="PF17768"/>
    </source>
</evidence>
<keyword evidence="10" id="KW-1185">Reference proteome</keyword>
<organism evidence="9 10">
    <name type="scientific">Pelagivirga sediminicola</name>
    <dbReference type="NCBI Taxonomy" id="2170575"/>
    <lineage>
        <taxon>Bacteria</taxon>
        <taxon>Pseudomonadati</taxon>
        <taxon>Pseudomonadota</taxon>
        <taxon>Alphaproteobacteria</taxon>
        <taxon>Rhodobacterales</taxon>
        <taxon>Paracoccaceae</taxon>
        <taxon>Pelagivirga</taxon>
    </lineage>
</organism>
<evidence type="ECO:0000256" key="2">
    <source>
        <dbReference type="ARBA" id="ARBA00019841"/>
    </source>
</evidence>
<dbReference type="InterPro" id="IPR003156">
    <property type="entry name" value="DHHA1_dom"/>
</dbReference>
<feature type="domain" description="RecJ OB" evidence="8">
    <location>
        <begin position="481"/>
        <end position="589"/>
    </location>
</feature>
<keyword evidence="5 9" id="KW-0269">Exonuclease</keyword>
<dbReference type="GO" id="GO:0006310">
    <property type="term" value="P:DNA recombination"/>
    <property type="evidence" value="ECO:0007669"/>
    <property type="project" value="InterPro"/>
</dbReference>
<evidence type="ECO:0000313" key="9">
    <source>
        <dbReference type="EMBL" id="PVA10244.1"/>
    </source>
</evidence>
<proteinExistence type="inferred from homology"/>
<accession>A0A2T7G755</accession>
<dbReference type="Gene3D" id="3.90.1640.30">
    <property type="match status" value="1"/>
</dbReference>
<dbReference type="Pfam" id="PF17768">
    <property type="entry name" value="RecJ_OB"/>
    <property type="match status" value="1"/>
</dbReference>
<dbReference type="Gene3D" id="3.10.310.30">
    <property type="match status" value="1"/>
</dbReference>
<evidence type="ECO:0000259" key="7">
    <source>
        <dbReference type="Pfam" id="PF02272"/>
    </source>
</evidence>
<evidence type="ECO:0000256" key="1">
    <source>
        <dbReference type="ARBA" id="ARBA00005915"/>
    </source>
</evidence>
<feature type="domain" description="DDH" evidence="6">
    <location>
        <begin position="104"/>
        <end position="254"/>
    </location>
</feature>
<evidence type="ECO:0000256" key="3">
    <source>
        <dbReference type="ARBA" id="ARBA00022722"/>
    </source>
</evidence>
<dbReference type="PANTHER" id="PTHR30255">
    <property type="entry name" value="SINGLE-STRANDED-DNA-SPECIFIC EXONUCLEASE RECJ"/>
    <property type="match status" value="1"/>
</dbReference>
<comment type="similarity">
    <text evidence="1">Belongs to the RecJ family.</text>
</comment>
<dbReference type="InterPro" id="IPR004610">
    <property type="entry name" value="RecJ"/>
</dbReference>
<dbReference type="InterPro" id="IPR038763">
    <property type="entry name" value="DHH_sf"/>
</dbReference>
<dbReference type="InterPro" id="IPR051673">
    <property type="entry name" value="SSDNA_exonuclease_RecJ"/>
</dbReference>
<dbReference type="Pfam" id="PF01368">
    <property type="entry name" value="DHH"/>
    <property type="match status" value="1"/>
</dbReference>
<sequence>MHEYFRTNEGRARVSAFLDIEASLTGRRWIGPAPQLDRTAEAMAQATGLPYPVCLVLARRGVAPEGAEAYLAPALRDLLPDPRSLLDMEKAATRFLTAVERRERIAIFADYDVDGGTSAALLIDWLRQSGREATLYVPDRIDEGYGPNDEAMATLAAAHDLIVCVDCGTLSHGPVAAAKGADVIILDHHLGGETLPDALAVVNPNRQDESGDLAHLCAAAVVFLMLVEAGRQLREAGRKGPDLMAMLDLVALATVADVAPLIGVNRAFVRQGLRVMARRERPGLVALADIAGMDSAPAAYHLGFLMGPRVNAGGRVGRADLGARLLASADPFEAQAMAERLDQLNAERREIEAGVQAAAMAQAEARGLDAPLVWAASDGWHPGVVGIVASRLKEAANRPAIVIGFDGEIGKGSGRSISGVDLGAAIQKLAGEGLLLKGGGHKMAAGLTVTRDLLEPAMARLSELLARQGAGTGGAADLALDGLLMPGAATTDLIAQLDAAGPFGAGAAAPRHVFAQMQITFAKRVGERHLKIRFGDGTGPQLDAIAFGAFDGPIGPALEGHGGKRFHLAGRLELNIWRGRQTAQLRLEDAAPG</sequence>
<comment type="caution">
    <text evidence="9">The sequence shown here is derived from an EMBL/GenBank/DDBJ whole genome shotgun (WGS) entry which is preliminary data.</text>
</comment>
<evidence type="ECO:0000256" key="4">
    <source>
        <dbReference type="ARBA" id="ARBA00022801"/>
    </source>
</evidence>
<protein>
    <recommendedName>
        <fullName evidence="2">Single-stranded-DNA-specific exonuclease RecJ</fullName>
    </recommendedName>
</protein>
<evidence type="ECO:0000313" key="10">
    <source>
        <dbReference type="Proteomes" id="UP000244446"/>
    </source>
</evidence>
<keyword evidence="3" id="KW-0540">Nuclease</keyword>
<dbReference type="OrthoDB" id="9809852at2"/>
<dbReference type="SUPFAM" id="SSF64182">
    <property type="entry name" value="DHH phosphoesterases"/>
    <property type="match status" value="1"/>
</dbReference>
<feature type="domain" description="DHHA1" evidence="7">
    <location>
        <begin position="375"/>
        <end position="465"/>
    </location>
</feature>
<reference evidence="9 10" key="1">
    <citation type="submission" date="2018-04" db="EMBL/GenBank/DDBJ databases">
        <title>Pelagivirga bohaiensis gen. nov., sp. nov., a bacterium isolated from the Bohai Sea.</title>
        <authorList>
            <person name="Ji X."/>
        </authorList>
    </citation>
    <scope>NUCLEOTIDE SEQUENCE [LARGE SCALE GENOMIC DNA]</scope>
    <source>
        <strain evidence="9 10">BH-SD19</strain>
    </source>
</reference>
<evidence type="ECO:0000259" key="6">
    <source>
        <dbReference type="Pfam" id="PF01368"/>
    </source>
</evidence>
<dbReference type="NCBIfam" id="TIGR00644">
    <property type="entry name" value="recJ"/>
    <property type="match status" value="1"/>
</dbReference>
<evidence type="ECO:0000256" key="5">
    <source>
        <dbReference type="ARBA" id="ARBA00022839"/>
    </source>
</evidence>
<name>A0A2T7G755_9RHOB</name>
<dbReference type="AlphaFoldDB" id="A0A2T7G755"/>
<dbReference type="EMBL" id="QCYH01000004">
    <property type="protein sequence ID" value="PVA10244.1"/>
    <property type="molecule type" value="Genomic_DNA"/>
</dbReference>
<dbReference type="GO" id="GO:0006281">
    <property type="term" value="P:DNA repair"/>
    <property type="evidence" value="ECO:0007669"/>
    <property type="project" value="InterPro"/>
</dbReference>
<dbReference type="InterPro" id="IPR001667">
    <property type="entry name" value="DDH_dom"/>
</dbReference>
<dbReference type="Proteomes" id="UP000244446">
    <property type="component" value="Unassembled WGS sequence"/>
</dbReference>
<dbReference type="GO" id="GO:0003676">
    <property type="term" value="F:nucleic acid binding"/>
    <property type="evidence" value="ECO:0007669"/>
    <property type="project" value="InterPro"/>
</dbReference>
<gene>
    <name evidence="9" type="primary">recJ</name>
    <name evidence="9" type="ORF">DC366_08315</name>
</gene>